<protein>
    <submittedName>
        <fullName evidence="1">PBSX family phage terminase large subunit</fullName>
    </submittedName>
</protein>
<proteinExistence type="predicted"/>
<reference evidence="1 2" key="1">
    <citation type="submission" date="2018-10" db="EMBL/GenBank/DDBJ databases">
        <title>Aeromicrobium sp. 9W16Y-2 whole genome shotgun sequence.</title>
        <authorList>
            <person name="Li F."/>
        </authorList>
    </citation>
    <scope>NUCLEOTIDE SEQUENCE [LARGE SCALE GENOMIC DNA]</scope>
    <source>
        <strain evidence="1 2">9W16Y-2</strain>
    </source>
</reference>
<organism evidence="1 2">
    <name type="scientific">Aeromicrobium phragmitis</name>
    <dbReference type="NCBI Taxonomy" id="2478914"/>
    <lineage>
        <taxon>Bacteria</taxon>
        <taxon>Bacillati</taxon>
        <taxon>Actinomycetota</taxon>
        <taxon>Actinomycetes</taxon>
        <taxon>Propionibacteriales</taxon>
        <taxon>Nocardioidaceae</taxon>
        <taxon>Aeromicrobium</taxon>
    </lineage>
</organism>
<accession>A0A3L8PMQ8</accession>
<dbReference type="InterPro" id="IPR027417">
    <property type="entry name" value="P-loop_NTPase"/>
</dbReference>
<comment type="caution">
    <text evidence="1">The sequence shown here is derived from an EMBL/GenBank/DDBJ whole genome shotgun (WGS) entry which is preliminary data.</text>
</comment>
<dbReference type="Proteomes" id="UP000282515">
    <property type="component" value="Unassembled WGS sequence"/>
</dbReference>
<evidence type="ECO:0000313" key="2">
    <source>
        <dbReference type="Proteomes" id="UP000282515"/>
    </source>
</evidence>
<dbReference type="Gene3D" id="3.40.50.300">
    <property type="entry name" value="P-loop containing nucleotide triphosphate hydrolases"/>
    <property type="match status" value="1"/>
</dbReference>
<name>A0A3L8PMQ8_9ACTN</name>
<evidence type="ECO:0000313" key="1">
    <source>
        <dbReference type="EMBL" id="RLV56049.1"/>
    </source>
</evidence>
<gene>
    <name evidence="1" type="ORF">D9V41_09175</name>
</gene>
<dbReference type="Gene3D" id="3.30.420.280">
    <property type="match status" value="1"/>
</dbReference>
<dbReference type="OrthoDB" id="4498710at2"/>
<dbReference type="Pfam" id="PF03237">
    <property type="entry name" value="Terminase_6N"/>
    <property type="match status" value="1"/>
</dbReference>
<dbReference type="AlphaFoldDB" id="A0A3L8PMQ8"/>
<sequence>MPAPDLPLSAAQLDSVRESNGRVNIWDGSIRSGKTIGSILRWLMFVALAPRGGELVMIGRTRDTVWRNVIGPMQDPSLFGPAAATVVGNYGAPTVTILGRRVYVLGAHDAKAEKTIRGLTVAGAYVDEVTTLTEEFFTQLLGRMSVAGAQLFGTTNPDSPGHWLKRKFLDRLGSLPDWRRFHFTIEDNPSLTAAYVESIRREFTGLWFRRFILGEWVQAEGAIYDMWDPDRHVVPHATLPPMERVLAVGVDYGTTNPTRGYLLGYAAERLWVLDEWAPTGGTDAELSHSLTRWLNGRQPAEWRDPEWLFIDPAAASFKLQLRRDGHHNTRGGANEVLPGIRTIGSLLALERLKVSDRCEKLIDRVPGYAWDPKKTEKGEDAPLKVDDHEADALRYAVHSTRRLWRNLIPLTASLDDDPELEEAA</sequence>
<dbReference type="InterPro" id="IPR006437">
    <property type="entry name" value="Phage_terminase_lsu"/>
</dbReference>
<dbReference type="RefSeq" id="WP_121794245.1">
    <property type="nucleotide sequence ID" value="NZ_RDBF01000005.1"/>
</dbReference>
<dbReference type="EMBL" id="RDBF01000005">
    <property type="protein sequence ID" value="RLV56049.1"/>
    <property type="molecule type" value="Genomic_DNA"/>
</dbReference>
<dbReference type="NCBIfam" id="TIGR01547">
    <property type="entry name" value="phage_term_2"/>
    <property type="match status" value="1"/>
</dbReference>
<keyword evidence="2" id="KW-1185">Reference proteome</keyword>